<dbReference type="EMBL" id="ML211922">
    <property type="protein sequence ID" value="TFK79822.1"/>
    <property type="molecule type" value="Genomic_DNA"/>
</dbReference>
<organism evidence="2 3">
    <name type="scientific">Polyporus arcularius HHB13444</name>
    <dbReference type="NCBI Taxonomy" id="1314778"/>
    <lineage>
        <taxon>Eukaryota</taxon>
        <taxon>Fungi</taxon>
        <taxon>Dikarya</taxon>
        <taxon>Basidiomycota</taxon>
        <taxon>Agaricomycotina</taxon>
        <taxon>Agaricomycetes</taxon>
        <taxon>Polyporales</taxon>
        <taxon>Polyporaceae</taxon>
        <taxon>Polyporus</taxon>
    </lineage>
</organism>
<feature type="transmembrane region" description="Helical" evidence="1">
    <location>
        <begin position="29"/>
        <end position="52"/>
    </location>
</feature>
<name>A0A5C3NS33_9APHY</name>
<keyword evidence="1" id="KW-1133">Transmembrane helix</keyword>
<keyword evidence="3" id="KW-1185">Reference proteome</keyword>
<keyword evidence="1" id="KW-0472">Membrane</keyword>
<dbReference type="Proteomes" id="UP000308197">
    <property type="component" value="Unassembled WGS sequence"/>
</dbReference>
<evidence type="ECO:0000313" key="3">
    <source>
        <dbReference type="Proteomes" id="UP000308197"/>
    </source>
</evidence>
<accession>A0A5C3NS33</accession>
<gene>
    <name evidence="2" type="ORF">K466DRAFT_410107</name>
</gene>
<proteinExistence type="predicted"/>
<sequence>MTFQIEKTESGNLSALLAGRLLARSLRRLRLLVVGVTDQLVVLLLRLALRILVLVHRYLLGLLRRSAGLGRLGGLGLGRRLRPRRARRPDRASAARWSSRLASRRGPQHLVDGVGLVRSELGLVDGDGCRSRDRSRRVDLSDKLVRESAAADGDRVRGDVVLGKAGEAIASAVLAEVPIELVAGLEVLGSEEVGRARGVEDGDGRRVAVEEGVFDGHGVE</sequence>
<evidence type="ECO:0000313" key="2">
    <source>
        <dbReference type="EMBL" id="TFK79822.1"/>
    </source>
</evidence>
<evidence type="ECO:0000256" key="1">
    <source>
        <dbReference type="SAM" id="Phobius"/>
    </source>
</evidence>
<dbReference type="AlphaFoldDB" id="A0A5C3NS33"/>
<keyword evidence="1" id="KW-0812">Transmembrane</keyword>
<reference evidence="2 3" key="1">
    <citation type="journal article" date="2019" name="Nat. Ecol. Evol.">
        <title>Megaphylogeny resolves global patterns of mushroom evolution.</title>
        <authorList>
            <person name="Varga T."/>
            <person name="Krizsan K."/>
            <person name="Foldi C."/>
            <person name="Dima B."/>
            <person name="Sanchez-Garcia M."/>
            <person name="Sanchez-Ramirez S."/>
            <person name="Szollosi G.J."/>
            <person name="Szarkandi J.G."/>
            <person name="Papp V."/>
            <person name="Albert L."/>
            <person name="Andreopoulos W."/>
            <person name="Angelini C."/>
            <person name="Antonin V."/>
            <person name="Barry K.W."/>
            <person name="Bougher N.L."/>
            <person name="Buchanan P."/>
            <person name="Buyck B."/>
            <person name="Bense V."/>
            <person name="Catcheside P."/>
            <person name="Chovatia M."/>
            <person name="Cooper J."/>
            <person name="Damon W."/>
            <person name="Desjardin D."/>
            <person name="Finy P."/>
            <person name="Geml J."/>
            <person name="Haridas S."/>
            <person name="Hughes K."/>
            <person name="Justo A."/>
            <person name="Karasinski D."/>
            <person name="Kautmanova I."/>
            <person name="Kiss B."/>
            <person name="Kocsube S."/>
            <person name="Kotiranta H."/>
            <person name="LaButti K.M."/>
            <person name="Lechner B.E."/>
            <person name="Liimatainen K."/>
            <person name="Lipzen A."/>
            <person name="Lukacs Z."/>
            <person name="Mihaltcheva S."/>
            <person name="Morgado L.N."/>
            <person name="Niskanen T."/>
            <person name="Noordeloos M.E."/>
            <person name="Ohm R.A."/>
            <person name="Ortiz-Santana B."/>
            <person name="Ovrebo C."/>
            <person name="Racz N."/>
            <person name="Riley R."/>
            <person name="Savchenko A."/>
            <person name="Shiryaev A."/>
            <person name="Soop K."/>
            <person name="Spirin V."/>
            <person name="Szebenyi C."/>
            <person name="Tomsovsky M."/>
            <person name="Tulloss R.E."/>
            <person name="Uehling J."/>
            <person name="Grigoriev I.V."/>
            <person name="Vagvolgyi C."/>
            <person name="Papp T."/>
            <person name="Martin F.M."/>
            <person name="Miettinen O."/>
            <person name="Hibbett D.S."/>
            <person name="Nagy L.G."/>
        </authorList>
    </citation>
    <scope>NUCLEOTIDE SEQUENCE [LARGE SCALE GENOMIC DNA]</scope>
    <source>
        <strain evidence="2 3">HHB13444</strain>
    </source>
</reference>
<protein>
    <submittedName>
        <fullName evidence="2">Uncharacterized protein</fullName>
    </submittedName>
</protein>
<dbReference type="InParanoid" id="A0A5C3NS33"/>